<accession>A0A3N6LTZ0</accession>
<dbReference type="RefSeq" id="WP_124196888.1">
    <property type="nucleotide sequence ID" value="NZ_REGA01000018.1"/>
</dbReference>
<dbReference type="InterPro" id="IPR043148">
    <property type="entry name" value="TagF_C"/>
</dbReference>
<dbReference type="Pfam" id="PF04464">
    <property type="entry name" value="Glyphos_transf"/>
    <property type="match status" value="1"/>
</dbReference>
<dbReference type="EMBL" id="REGA01000018">
    <property type="protein sequence ID" value="RQG92067.1"/>
    <property type="molecule type" value="Genomic_DNA"/>
</dbReference>
<sequence length="376" mass="42098">MESGISFSSDPTITFFSNGPVRKEALDPIVAEAERRGYDTVFEEDLSAEAEVGIYNEHTYRIQEVNAALSVIGFHSIDCPYKGDHWIGEPWDQFDIGFVPGAATGEKWVRNSWYPKARPDIGLFEVGWPKSDDVFSDSFQQRLEAIRTEYRVPEGSSVMFTPSYPSTEKLREFLSATEKYDNRLVKLHPSHNNREIAQGVKTDDVIFLDENKKIMECLSIADVSVSDESSVIQESILTGTIPVSVTDWMIGSNRDKKPSARMPGFAIQTPRSNLGSTLSSLVDDLEAHREQLLEQRDHHFANVGSSAAVAMDVIEAVIHDDPLPVAPLEPEYSLPAHIYGIARANVVDHTPEALKDVLRRSGTERVLQYIDDRSIR</sequence>
<protein>
    <submittedName>
        <fullName evidence="1">Uncharacterized protein</fullName>
    </submittedName>
</protein>
<evidence type="ECO:0000313" key="2">
    <source>
        <dbReference type="Proteomes" id="UP000282323"/>
    </source>
</evidence>
<dbReference type="GO" id="GO:0016020">
    <property type="term" value="C:membrane"/>
    <property type="evidence" value="ECO:0007669"/>
    <property type="project" value="InterPro"/>
</dbReference>
<dbReference type="AlphaFoldDB" id="A0A3N6LTZ0"/>
<proteinExistence type="predicted"/>
<dbReference type="Proteomes" id="UP000282323">
    <property type="component" value="Unassembled WGS sequence"/>
</dbReference>
<gene>
    <name evidence="1" type="ORF">EA473_17560</name>
</gene>
<dbReference type="InterPro" id="IPR007554">
    <property type="entry name" value="Glycerophosphate_synth"/>
</dbReference>
<dbReference type="Gene3D" id="3.40.50.12580">
    <property type="match status" value="1"/>
</dbReference>
<organism evidence="1 2">
    <name type="scientific">Natrarchaeobius chitinivorans</name>
    <dbReference type="NCBI Taxonomy" id="1679083"/>
    <lineage>
        <taxon>Archaea</taxon>
        <taxon>Methanobacteriati</taxon>
        <taxon>Methanobacteriota</taxon>
        <taxon>Stenosarchaea group</taxon>
        <taxon>Halobacteria</taxon>
        <taxon>Halobacteriales</taxon>
        <taxon>Natrialbaceae</taxon>
        <taxon>Natrarchaeobius</taxon>
    </lineage>
</organism>
<keyword evidence="2" id="KW-1185">Reference proteome</keyword>
<comment type="caution">
    <text evidence="1">The sequence shown here is derived from an EMBL/GenBank/DDBJ whole genome shotgun (WGS) entry which is preliminary data.</text>
</comment>
<name>A0A3N6LTZ0_NATCH</name>
<dbReference type="GO" id="GO:0047355">
    <property type="term" value="F:CDP-glycerol glycerophosphotransferase activity"/>
    <property type="evidence" value="ECO:0007669"/>
    <property type="project" value="InterPro"/>
</dbReference>
<reference evidence="1 2" key="1">
    <citation type="submission" date="2018-10" db="EMBL/GenBank/DDBJ databases">
        <title>Natrarchaeobius chitinivorans gen. nov., sp. nov., and Natrarchaeobius haloalkaliphilus sp. nov., alkaliphilic, chitin-utilizing haloarchaea from hypersaline alkaline lakes.</title>
        <authorList>
            <person name="Sorokin D.Y."/>
            <person name="Elcheninov A.G."/>
            <person name="Kostrikina N.A."/>
            <person name="Bale N.J."/>
            <person name="Sinninghe Damste J.S."/>
            <person name="Khijniak T.V."/>
            <person name="Kublanov I.V."/>
            <person name="Toshchakov S.V."/>
        </authorList>
    </citation>
    <scope>NUCLEOTIDE SEQUENCE [LARGE SCALE GENOMIC DNA]</scope>
    <source>
        <strain evidence="1 2">AArcht4T</strain>
    </source>
</reference>
<evidence type="ECO:0000313" key="1">
    <source>
        <dbReference type="EMBL" id="RQG92067.1"/>
    </source>
</evidence>